<feature type="compositionally biased region" description="Polar residues" evidence="18">
    <location>
        <begin position="137"/>
        <end position="153"/>
    </location>
</feature>
<keyword evidence="9" id="KW-0028">Amino-acid biosynthesis</keyword>
<dbReference type="PANTHER" id="PTHR46911:SF1">
    <property type="entry name" value="2-ISOPROPYLMALATE SYNTHASE"/>
    <property type="match status" value="1"/>
</dbReference>
<evidence type="ECO:0000256" key="18">
    <source>
        <dbReference type="SAM" id="MobiDB-lite"/>
    </source>
</evidence>
<proteinExistence type="inferred from homology"/>
<dbReference type="InterPro" id="IPR000891">
    <property type="entry name" value="PYR_CT"/>
</dbReference>
<dbReference type="Gene3D" id="3.40.50.300">
    <property type="entry name" value="P-loop containing nucleotide triphosphate hydrolases"/>
    <property type="match status" value="2"/>
</dbReference>
<evidence type="ECO:0000256" key="16">
    <source>
        <dbReference type="ARBA" id="ARBA00023128"/>
    </source>
</evidence>
<dbReference type="GO" id="GO:0005739">
    <property type="term" value="C:mitochondrion"/>
    <property type="evidence" value="ECO:0007669"/>
    <property type="project" value="UniProtKB-SubCell"/>
</dbReference>
<evidence type="ECO:0000256" key="4">
    <source>
        <dbReference type="ARBA" id="ARBA00004689"/>
    </source>
</evidence>
<dbReference type="PROSITE" id="PS00039">
    <property type="entry name" value="DEAD_ATP_HELICASE"/>
    <property type="match status" value="1"/>
</dbReference>
<keyword evidence="11" id="KW-0479">Metal-binding</keyword>
<feature type="region of interest" description="Disordered" evidence="18">
    <location>
        <begin position="1"/>
        <end position="301"/>
    </location>
</feature>
<protein>
    <recommendedName>
        <fullName evidence="7">2-isopropylmalate synthase</fullName>
        <ecNumber evidence="7">2.3.3.13</ecNumber>
    </recommendedName>
</protein>
<dbReference type="GO" id="GO:0004386">
    <property type="term" value="F:helicase activity"/>
    <property type="evidence" value="ECO:0007669"/>
    <property type="project" value="UniProtKB-KW"/>
</dbReference>
<organism evidence="22 23">
    <name type="scientific">Extremus antarcticus</name>
    <dbReference type="NCBI Taxonomy" id="702011"/>
    <lineage>
        <taxon>Eukaryota</taxon>
        <taxon>Fungi</taxon>
        <taxon>Dikarya</taxon>
        <taxon>Ascomycota</taxon>
        <taxon>Pezizomycotina</taxon>
        <taxon>Dothideomycetes</taxon>
        <taxon>Dothideomycetidae</taxon>
        <taxon>Mycosphaerellales</taxon>
        <taxon>Extremaceae</taxon>
        <taxon>Extremus</taxon>
    </lineage>
</organism>
<dbReference type="InterPro" id="IPR054692">
    <property type="entry name" value="LeuA-like_post-cat"/>
</dbReference>
<dbReference type="GO" id="GO:0046872">
    <property type="term" value="F:metal ion binding"/>
    <property type="evidence" value="ECO:0007669"/>
    <property type="project" value="UniProtKB-KW"/>
</dbReference>
<dbReference type="GO" id="GO:0003676">
    <property type="term" value="F:nucleic acid binding"/>
    <property type="evidence" value="ECO:0007669"/>
    <property type="project" value="InterPro"/>
</dbReference>
<evidence type="ECO:0000256" key="8">
    <source>
        <dbReference type="ARBA" id="ARBA00022430"/>
    </source>
</evidence>
<evidence type="ECO:0000256" key="15">
    <source>
        <dbReference type="ARBA" id="ARBA00022840"/>
    </source>
</evidence>
<feature type="domain" description="Helicase C-terminal" evidence="21">
    <location>
        <begin position="787"/>
        <end position="938"/>
    </location>
</feature>
<dbReference type="SMART" id="SM00487">
    <property type="entry name" value="DEXDc"/>
    <property type="match status" value="1"/>
</dbReference>
<keyword evidence="10 22" id="KW-0808">Transferase</keyword>
<feature type="domain" description="Helicase ATP-binding" evidence="20">
    <location>
        <begin position="394"/>
        <end position="658"/>
    </location>
</feature>
<dbReference type="InterPro" id="IPR011545">
    <property type="entry name" value="DEAD/DEAH_box_helicase_dom"/>
</dbReference>
<keyword evidence="16" id="KW-0496">Mitochondrion</keyword>
<dbReference type="Gene3D" id="3.30.160.270">
    <property type="match status" value="1"/>
</dbReference>
<keyword evidence="22" id="KW-0012">Acyltransferase</keyword>
<dbReference type="GO" id="GO:0016787">
    <property type="term" value="F:hydrolase activity"/>
    <property type="evidence" value="ECO:0007669"/>
    <property type="project" value="UniProtKB-KW"/>
</dbReference>
<dbReference type="PROSITE" id="PS51194">
    <property type="entry name" value="HELICASE_CTER"/>
    <property type="match status" value="1"/>
</dbReference>
<dbReference type="GO" id="GO:0005524">
    <property type="term" value="F:ATP binding"/>
    <property type="evidence" value="ECO:0007669"/>
    <property type="project" value="UniProtKB-KW"/>
</dbReference>
<dbReference type="Pfam" id="PF22615">
    <property type="entry name" value="IPMS_D2"/>
    <property type="match status" value="1"/>
</dbReference>
<evidence type="ECO:0000259" key="21">
    <source>
        <dbReference type="PROSITE" id="PS51194"/>
    </source>
</evidence>
<dbReference type="InterPro" id="IPR013709">
    <property type="entry name" value="2-isopropylmalate_synth_dimer"/>
</dbReference>
<dbReference type="GO" id="GO:0003852">
    <property type="term" value="F:2-isopropylmalate synthase activity"/>
    <property type="evidence" value="ECO:0007669"/>
    <property type="project" value="UniProtKB-EC"/>
</dbReference>
<dbReference type="Pfam" id="PF00270">
    <property type="entry name" value="DEAD"/>
    <property type="match status" value="2"/>
</dbReference>
<dbReference type="SUPFAM" id="SSF110921">
    <property type="entry name" value="2-isopropylmalate synthase LeuA, allosteric (dimerisation) domain"/>
    <property type="match status" value="1"/>
</dbReference>
<dbReference type="PROSITE" id="PS51192">
    <property type="entry name" value="HELICASE_ATP_BIND_1"/>
    <property type="match status" value="1"/>
</dbReference>
<evidence type="ECO:0000256" key="12">
    <source>
        <dbReference type="ARBA" id="ARBA00022741"/>
    </source>
</evidence>
<feature type="region of interest" description="Disordered" evidence="18">
    <location>
        <begin position="1428"/>
        <end position="1452"/>
    </location>
</feature>
<keyword evidence="14" id="KW-0347">Helicase</keyword>
<dbReference type="Pfam" id="PF00271">
    <property type="entry name" value="Helicase_C"/>
    <property type="match status" value="1"/>
</dbReference>
<keyword evidence="8" id="KW-0432">Leucine biosynthesis</keyword>
<feature type="domain" description="Pyruvate carboxyltransferase" evidence="19">
    <location>
        <begin position="997"/>
        <end position="1275"/>
    </location>
</feature>
<dbReference type="CDD" id="cd07942">
    <property type="entry name" value="DRE_TIM_LeuA"/>
    <property type="match status" value="1"/>
</dbReference>
<evidence type="ECO:0000256" key="9">
    <source>
        <dbReference type="ARBA" id="ARBA00022605"/>
    </source>
</evidence>
<dbReference type="InterPro" id="IPR013785">
    <property type="entry name" value="Aldolase_TIM"/>
</dbReference>
<keyword evidence="17" id="KW-0100">Branched-chain amino acid biosynthesis</keyword>
<evidence type="ECO:0000256" key="17">
    <source>
        <dbReference type="ARBA" id="ARBA00023304"/>
    </source>
</evidence>
<dbReference type="InterPro" id="IPR027417">
    <property type="entry name" value="P-loop_NTPase"/>
</dbReference>
<feature type="compositionally biased region" description="Basic and acidic residues" evidence="18">
    <location>
        <begin position="1601"/>
        <end position="1615"/>
    </location>
</feature>
<dbReference type="Pfam" id="PF08502">
    <property type="entry name" value="LeuA_dimer"/>
    <property type="match status" value="1"/>
</dbReference>
<dbReference type="PANTHER" id="PTHR46911">
    <property type="match status" value="1"/>
</dbReference>
<name>A0AAJ0GHA1_9PEZI</name>
<accession>A0AAJ0GHA1</accession>
<dbReference type="CDD" id="cd18787">
    <property type="entry name" value="SF2_C_DEAD"/>
    <property type="match status" value="1"/>
</dbReference>
<dbReference type="SUPFAM" id="SSF89000">
    <property type="entry name" value="post-HMGL domain-like"/>
    <property type="match status" value="1"/>
</dbReference>
<dbReference type="InterPro" id="IPR002034">
    <property type="entry name" value="AIPM/Hcit_synth_CS"/>
</dbReference>
<dbReference type="NCBIfam" id="NF002991">
    <property type="entry name" value="PRK03739.1"/>
    <property type="match status" value="1"/>
</dbReference>
<dbReference type="InterPro" id="IPR001650">
    <property type="entry name" value="Helicase_C-like"/>
</dbReference>
<evidence type="ECO:0000256" key="3">
    <source>
        <dbReference type="ARBA" id="ARBA00004173"/>
    </source>
</evidence>
<feature type="compositionally biased region" description="Polar residues" evidence="18">
    <location>
        <begin position="280"/>
        <end position="295"/>
    </location>
</feature>
<comment type="catalytic activity">
    <reaction evidence="1">
        <text>3-methyl-2-oxobutanoate + acetyl-CoA + H2O = (2S)-2-isopropylmalate + CoA + H(+)</text>
        <dbReference type="Rhea" id="RHEA:21524"/>
        <dbReference type="ChEBI" id="CHEBI:1178"/>
        <dbReference type="ChEBI" id="CHEBI:11851"/>
        <dbReference type="ChEBI" id="CHEBI:15377"/>
        <dbReference type="ChEBI" id="CHEBI:15378"/>
        <dbReference type="ChEBI" id="CHEBI:57287"/>
        <dbReference type="ChEBI" id="CHEBI:57288"/>
        <dbReference type="EC" id="2.3.3.13"/>
    </reaction>
</comment>
<dbReference type="EMBL" id="JAWDJX010000003">
    <property type="protein sequence ID" value="KAK3057547.1"/>
    <property type="molecule type" value="Genomic_DNA"/>
</dbReference>
<keyword evidence="23" id="KW-1185">Reference proteome</keyword>
<dbReference type="InterPro" id="IPR000629">
    <property type="entry name" value="RNA-helicase_DEAD-box_CS"/>
</dbReference>
<dbReference type="FunFam" id="3.30.160.270:FF:000002">
    <property type="entry name" value="2-isopropylmalate synthase"/>
    <property type="match status" value="1"/>
</dbReference>
<comment type="caution">
    <text evidence="22">The sequence shown here is derived from an EMBL/GenBank/DDBJ whole genome shotgun (WGS) entry which is preliminary data.</text>
</comment>
<evidence type="ECO:0000256" key="7">
    <source>
        <dbReference type="ARBA" id="ARBA00012973"/>
    </source>
</evidence>
<feature type="compositionally biased region" description="Polar residues" evidence="18">
    <location>
        <begin position="212"/>
        <end position="226"/>
    </location>
</feature>
<evidence type="ECO:0000259" key="19">
    <source>
        <dbReference type="PROSITE" id="PS50991"/>
    </source>
</evidence>
<evidence type="ECO:0000256" key="13">
    <source>
        <dbReference type="ARBA" id="ARBA00022801"/>
    </source>
</evidence>
<feature type="compositionally biased region" description="Basic and acidic residues" evidence="18">
    <location>
        <begin position="176"/>
        <end position="186"/>
    </location>
</feature>
<dbReference type="HAMAP" id="MF_00572">
    <property type="entry name" value="LeuA_type2"/>
    <property type="match status" value="1"/>
</dbReference>
<dbReference type="SUPFAM" id="SSF51569">
    <property type="entry name" value="Aldolase"/>
    <property type="match status" value="1"/>
</dbReference>
<feature type="compositionally biased region" description="Polar residues" evidence="18">
    <location>
        <begin position="67"/>
        <end position="80"/>
    </location>
</feature>
<evidence type="ECO:0000256" key="2">
    <source>
        <dbReference type="ARBA" id="ARBA00001968"/>
    </source>
</evidence>
<dbReference type="NCBIfam" id="TIGR00970">
    <property type="entry name" value="leuA_yeast"/>
    <property type="match status" value="1"/>
</dbReference>
<evidence type="ECO:0000259" key="20">
    <source>
        <dbReference type="PROSITE" id="PS51192"/>
    </source>
</evidence>
<dbReference type="Pfam" id="PF00682">
    <property type="entry name" value="HMGL-like"/>
    <property type="match status" value="1"/>
</dbReference>
<gene>
    <name evidence="22" type="primary">LEU4</name>
    <name evidence="22" type="ORF">LTR09_001731</name>
</gene>
<comment type="similarity">
    <text evidence="5">Belongs to the alpha-IPM synthase/homocitrate synthase family. LeuA type 2 subfamily.</text>
</comment>
<feature type="compositionally biased region" description="Acidic residues" evidence="18">
    <location>
        <begin position="510"/>
        <end position="525"/>
    </location>
</feature>
<comment type="subcellular location">
    <subcellularLocation>
        <location evidence="3">Mitochondrion</location>
    </subcellularLocation>
</comment>
<comment type="pathway">
    <text evidence="4">Amino-acid biosynthesis; L-leucine biosynthesis; L-leucine from 3-methyl-2-oxobutanoate: step 1/4.</text>
</comment>
<evidence type="ECO:0000313" key="22">
    <source>
        <dbReference type="EMBL" id="KAK3057547.1"/>
    </source>
</evidence>
<evidence type="ECO:0000256" key="1">
    <source>
        <dbReference type="ARBA" id="ARBA00000064"/>
    </source>
</evidence>
<dbReference type="InterPro" id="IPR039371">
    <property type="entry name" value="LeuA_N_DRE-TIM"/>
</dbReference>
<keyword evidence="12" id="KW-0547">Nucleotide-binding</keyword>
<keyword evidence="13" id="KW-0378">Hydrolase</keyword>
<reference evidence="22" key="1">
    <citation type="submission" date="2023-04" db="EMBL/GenBank/DDBJ databases">
        <title>Black Yeasts Isolated from many extreme environments.</title>
        <authorList>
            <person name="Coleine C."/>
            <person name="Stajich J.E."/>
            <person name="Selbmann L."/>
        </authorList>
    </citation>
    <scope>NUCLEOTIDE SEQUENCE</scope>
    <source>
        <strain evidence="22">CCFEE 5312</strain>
    </source>
</reference>
<comment type="cofactor">
    <cofactor evidence="2">
        <name>a divalent metal cation</name>
        <dbReference type="ChEBI" id="CHEBI:60240"/>
    </cofactor>
</comment>
<dbReference type="PROSITE" id="PS00816">
    <property type="entry name" value="AIPM_HOMOCIT_SYNTH_2"/>
    <property type="match status" value="1"/>
</dbReference>
<feature type="compositionally biased region" description="Acidic residues" evidence="18">
    <location>
        <begin position="756"/>
        <end position="767"/>
    </location>
</feature>
<dbReference type="PROSITE" id="PS50991">
    <property type="entry name" value="PYR_CT"/>
    <property type="match status" value="1"/>
</dbReference>
<keyword evidence="15" id="KW-0067">ATP-binding</keyword>
<evidence type="ECO:0000256" key="11">
    <source>
        <dbReference type="ARBA" id="ARBA00022723"/>
    </source>
</evidence>
<dbReference type="PROSITE" id="PS00815">
    <property type="entry name" value="AIPM_HOMOCIT_SYNTH_1"/>
    <property type="match status" value="1"/>
</dbReference>
<comment type="subunit">
    <text evidence="6">Homodimer.</text>
</comment>
<feature type="compositionally biased region" description="Polar residues" evidence="18">
    <location>
        <begin position="161"/>
        <end position="173"/>
    </location>
</feature>
<evidence type="ECO:0000313" key="23">
    <source>
        <dbReference type="Proteomes" id="UP001271007"/>
    </source>
</evidence>
<feature type="compositionally biased region" description="Low complexity" evidence="18">
    <location>
        <begin position="734"/>
        <end position="755"/>
    </location>
</feature>
<dbReference type="FunFam" id="3.20.20.70:FF:000045">
    <property type="entry name" value="2-isopropylmalate synthase"/>
    <property type="match status" value="1"/>
</dbReference>
<feature type="compositionally biased region" description="Low complexity" evidence="18">
    <location>
        <begin position="1438"/>
        <end position="1452"/>
    </location>
</feature>
<dbReference type="EC" id="2.3.3.13" evidence="7"/>
<dbReference type="GO" id="GO:0009098">
    <property type="term" value="P:L-leucine biosynthetic process"/>
    <property type="evidence" value="ECO:0007669"/>
    <property type="project" value="UniProtKB-KW"/>
</dbReference>
<dbReference type="InterPro" id="IPR014001">
    <property type="entry name" value="Helicase_ATP-bd"/>
</dbReference>
<feature type="region of interest" description="Disordered" evidence="18">
    <location>
        <begin position="1561"/>
        <end position="1633"/>
    </location>
</feature>
<feature type="compositionally biased region" description="Pro residues" evidence="18">
    <location>
        <begin position="10"/>
        <end position="22"/>
    </location>
</feature>
<dbReference type="Gene3D" id="3.20.20.70">
    <property type="entry name" value="Aldolase class I"/>
    <property type="match status" value="1"/>
</dbReference>
<dbReference type="SUPFAM" id="SSF52540">
    <property type="entry name" value="P-loop containing nucleoside triphosphate hydrolases"/>
    <property type="match status" value="2"/>
</dbReference>
<dbReference type="InterPro" id="IPR005668">
    <property type="entry name" value="IPM_Synthase"/>
</dbReference>
<feature type="region of interest" description="Disordered" evidence="18">
    <location>
        <begin position="723"/>
        <end position="781"/>
    </location>
</feature>
<dbReference type="SMART" id="SM00917">
    <property type="entry name" value="LeuA_dimer"/>
    <property type="match status" value="1"/>
</dbReference>
<evidence type="ECO:0000256" key="5">
    <source>
        <dbReference type="ARBA" id="ARBA00009767"/>
    </source>
</evidence>
<evidence type="ECO:0000256" key="10">
    <source>
        <dbReference type="ARBA" id="ARBA00022679"/>
    </source>
</evidence>
<feature type="region of interest" description="Disordered" evidence="18">
    <location>
        <begin position="497"/>
        <end position="535"/>
    </location>
</feature>
<feature type="compositionally biased region" description="Basic and acidic residues" evidence="18">
    <location>
        <begin position="44"/>
        <end position="53"/>
    </location>
</feature>
<dbReference type="Proteomes" id="UP001271007">
    <property type="component" value="Unassembled WGS sequence"/>
</dbReference>
<evidence type="ECO:0000256" key="6">
    <source>
        <dbReference type="ARBA" id="ARBA00011738"/>
    </source>
</evidence>
<evidence type="ECO:0000256" key="14">
    <source>
        <dbReference type="ARBA" id="ARBA00022806"/>
    </source>
</evidence>
<sequence>MAPLYKRYIPPKPSDTAPPAPKPVSKVSKPVPAPEPVSNKRKRERTDEEVAERKAKKLRKKGIDPATVTQQNQPAASRASNPKAIPVSTPVSAPTDVPKDESAGPVFEPQGTFKDVKHSGKRHKLEKQAREARRTAALTQTDESNGGSANGYQKPQDGALNGTNGDSVEQLQKTVVDVHEPRKDGGTQDNADVTIDVPKSKKKEKRKKEQPQPDSASNGVEPQQASAPEAPRQDETLSQPKKRRHKLESVLKSASNDVTEDPGGSQENLKKHGGILKKFQQASKLSQNAPQVETATEQDETNRVQPVILDLAPLPQPEKAPTPDFVPDEGALPVWIAKPTVVTNDDGAPFSSLGLEVKAVEHLSKLRFNNALPVQKAVIPLLLPPSLPGARFLPGSESVLPDIAVSAPTGSGKTVAYLLPIVESLKQATGLGQLKALIVVPTRELVTQVAAVADSLARGTSLKVGTATGSGTFKDEQFRLIKRGRKYDPKGYADLIAQADRRNYPPEQGSNEDEDSFEPLEEDDAKQEQRISDTVSGLQAHVPTYESAFDILVATPGRLLEHLKSTLGFSLAHLEWLVLDEADKLLDLQYDGFLDAINNEISRPRNEDEQDVREQYLRPRHLWEERRERRIRKVVLSATMTKDISKLLELKLQRPQMVVVRGAEQDSSATAAGAMPEGGEAVKELEDGFELPPTLSEYCVPVGDGSEKPLFLVELLQTHILGDGSAKPQDDASDSSSTTSSTSSDSDSDAATPADGDSEDEQSDDEADKTIIPSPGTMEIEQPTIHPSRAALLTHTNAPAPTILIFTSSTESTARLSHLLKHLNPTSAPWITTMTRSTRASLPHSDASKPVITVSTDRAARGLDALGTRAITHVVQYDVPRSTTGYVHRVGRTARAGRRGEAWTLYSHAEARWFMKEVAKTGKIKRGREVVEKVKLAAPAYFNALLVCESNIRQGYDSHLPLATANMLKDPSKKYRKFTPLKLANRQWPSKTLDAPPRWLATDLRDGNQSLVDPMDGEQKWRYFALLVQLGYKEIEISYPSSGPTDFDFTTRLVKTPGVVPDDVWLQVLSPCRKELIRKTVDSLKGAKKAILHLYVATSPCFQQVVFGMDNKQQIELAVECTRYARSITKDDPESGVGEWMYEFSPETFSDSDPGYVIELCEAVKTAWGPSEQEKIIFNLPATVEMSTPNVYADQIEYFCTKMTEREKICVSLHPHNDRGCAVAAAELAQMAGADRVEGTLFGNGERTGNVDLVTLALNLYTQGIHPGIDFSDINSVIEIVEKSNKIPVHPRAPYGGELVCCAFSGSHQDAIKKGFSAREAAGLSKEDPWKMPYLPLDPQDIGRNYEAIIRVNSQSGKGGVAWIIKRTLELDLPRGLQVVFSKIVQKETDMLGRELQATEIKDLFIEAYHLQRNPRFHLVDYEITADRSASPAPPEPASSNTTAAKKTASSTNLRRRFKGVIDIDGTEHEVVGYGNGALSSLANALKDLGIDLDLVTYTEHAIGAGSGGIGTKAATYIECTNASDRRSVTEKEKVWGVGVHQDVVQASLIALLSAASSFLSSRPTTPVPFRPKRSDTHSLSPGAGLNEIRESANGAPDAGPDVKEGSEVVAKLEDAAAETESSSEVGTNGHAS</sequence>
<dbReference type="InterPro" id="IPR036230">
    <property type="entry name" value="LeuA_allosteric_dom_sf"/>
</dbReference>